<dbReference type="AlphaFoldDB" id="A0AAV3UH55"/>
<evidence type="ECO:0000256" key="1">
    <source>
        <dbReference type="SAM" id="MobiDB-lite"/>
    </source>
</evidence>
<dbReference type="GeneID" id="68615389"/>
<keyword evidence="4" id="KW-1185">Reference proteome</keyword>
<name>A0AAV3UH55_9EURY</name>
<organism evidence="3 4">
    <name type="scientific">Haladaptatus pallidirubidus</name>
    <dbReference type="NCBI Taxonomy" id="1008152"/>
    <lineage>
        <taxon>Archaea</taxon>
        <taxon>Methanobacteriati</taxon>
        <taxon>Methanobacteriota</taxon>
        <taxon>Stenosarchaea group</taxon>
        <taxon>Halobacteria</taxon>
        <taxon>Halobacteriales</taxon>
        <taxon>Haladaptataceae</taxon>
        <taxon>Haladaptatus</taxon>
    </lineage>
</organism>
<evidence type="ECO:0000259" key="2">
    <source>
        <dbReference type="Pfam" id="PF18545"/>
    </source>
</evidence>
<accession>A0AAV3UH55</accession>
<dbReference type="Pfam" id="PF18545">
    <property type="entry name" value="HalOD1"/>
    <property type="match status" value="1"/>
</dbReference>
<dbReference type="RefSeq" id="WP_227777287.1">
    <property type="nucleotide sequence ID" value="NZ_BAABKX010000007.1"/>
</dbReference>
<sequence>MTSSNDHTDDGTELAQDGNGSNDPDMTFVTQAHYDRESHRDLTTEIIFAIADAEDITPTEIKDPPLYECVDIAAIEDGFFGPKVNGRTRDSARSVAFQYNQYRVAVASDGWITVSEPAEYEEISGSE</sequence>
<protein>
    <recommendedName>
        <fullName evidence="2">Halobacterial output domain-containing protein</fullName>
    </recommendedName>
</protein>
<feature type="compositionally biased region" description="Polar residues" evidence="1">
    <location>
        <begin position="18"/>
        <end position="27"/>
    </location>
</feature>
<evidence type="ECO:0000313" key="4">
    <source>
        <dbReference type="Proteomes" id="UP001501729"/>
    </source>
</evidence>
<feature type="domain" description="Halobacterial output" evidence="2">
    <location>
        <begin position="40"/>
        <end position="116"/>
    </location>
</feature>
<proteinExistence type="predicted"/>
<reference evidence="3 4" key="1">
    <citation type="journal article" date="2019" name="Int. J. Syst. Evol. Microbiol.">
        <title>The Global Catalogue of Microorganisms (GCM) 10K type strain sequencing project: providing services to taxonomists for standard genome sequencing and annotation.</title>
        <authorList>
            <consortium name="The Broad Institute Genomics Platform"/>
            <consortium name="The Broad Institute Genome Sequencing Center for Infectious Disease"/>
            <person name="Wu L."/>
            <person name="Ma J."/>
        </authorList>
    </citation>
    <scope>NUCLEOTIDE SEQUENCE [LARGE SCALE GENOMIC DNA]</scope>
    <source>
        <strain evidence="3 4">JCM 17504</strain>
    </source>
</reference>
<dbReference type="Proteomes" id="UP001501729">
    <property type="component" value="Unassembled WGS sequence"/>
</dbReference>
<evidence type="ECO:0000313" key="3">
    <source>
        <dbReference type="EMBL" id="GAA5050024.1"/>
    </source>
</evidence>
<dbReference type="EMBL" id="BAABKX010000007">
    <property type="protein sequence ID" value="GAA5050024.1"/>
    <property type="molecule type" value="Genomic_DNA"/>
</dbReference>
<feature type="region of interest" description="Disordered" evidence="1">
    <location>
        <begin position="1"/>
        <end position="27"/>
    </location>
</feature>
<feature type="compositionally biased region" description="Basic and acidic residues" evidence="1">
    <location>
        <begin position="1"/>
        <end position="10"/>
    </location>
</feature>
<dbReference type="InterPro" id="IPR040624">
    <property type="entry name" value="HalOD1"/>
</dbReference>
<gene>
    <name evidence="3" type="ORF">GCM10025751_23530</name>
</gene>
<comment type="caution">
    <text evidence="3">The sequence shown here is derived from an EMBL/GenBank/DDBJ whole genome shotgun (WGS) entry which is preliminary data.</text>
</comment>